<reference evidence="2 3" key="1">
    <citation type="submission" date="2019-07" db="EMBL/GenBank/DDBJ databases">
        <title>De Novo Assembly of kiwifruit Actinidia rufa.</title>
        <authorList>
            <person name="Sugita-Konishi S."/>
            <person name="Sato K."/>
            <person name="Mori E."/>
            <person name="Abe Y."/>
            <person name="Kisaki G."/>
            <person name="Hamano K."/>
            <person name="Suezawa K."/>
            <person name="Otani M."/>
            <person name="Fukuda T."/>
            <person name="Manabe T."/>
            <person name="Gomi K."/>
            <person name="Tabuchi M."/>
            <person name="Akimitsu K."/>
            <person name="Kataoka I."/>
        </authorList>
    </citation>
    <scope>NUCLEOTIDE SEQUENCE [LARGE SCALE GENOMIC DNA]</scope>
    <source>
        <strain evidence="3">cv. Fuchu</strain>
    </source>
</reference>
<dbReference type="Proteomes" id="UP000585474">
    <property type="component" value="Unassembled WGS sequence"/>
</dbReference>
<evidence type="ECO:0000313" key="2">
    <source>
        <dbReference type="EMBL" id="GFZ11565.1"/>
    </source>
</evidence>
<organism evidence="2 3">
    <name type="scientific">Actinidia rufa</name>
    <dbReference type="NCBI Taxonomy" id="165716"/>
    <lineage>
        <taxon>Eukaryota</taxon>
        <taxon>Viridiplantae</taxon>
        <taxon>Streptophyta</taxon>
        <taxon>Embryophyta</taxon>
        <taxon>Tracheophyta</taxon>
        <taxon>Spermatophyta</taxon>
        <taxon>Magnoliopsida</taxon>
        <taxon>eudicotyledons</taxon>
        <taxon>Gunneridae</taxon>
        <taxon>Pentapetalae</taxon>
        <taxon>asterids</taxon>
        <taxon>Ericales</taxon>
        <taxon>Actinidiaceae</taxon>
        <taxon>Actinidia</taxon>
    </lineage>
</organism>
<evidence type="ECO:0000256" key="1">
    <source>
        <dbReference type="SAM" id="MobiDB-lite"/>
    </source>
</evidence>
<dbReference type="OrthoDB" id="685909at2759"/>
<evidence type="ECO:0000313" key="3">
    <source>
        <dbReference type="Proteomes" id="UP000585474"/>
    </source>
</evidence>
<feature type="region of interest" description="Disordered" evidence="1">
    <location>
        <begin position="27"/>
        <end position="49"/>
    </location>
</feature>
<feature type="region of interest" description="Disordered" evidence="1">
    <location>
        <begin position="210"/>
        <end position="232"/>
    </location>
</feature>
<sequence length="282" mass="31820">MRGRSEVGDLGNLKDSLPSWITDHLREGSSSFMTNEVNQSPDSPREDPPIPENVLVLVPNAWRSITCALSLWRAYKYAMSLFEFRNLYSLNNNPKSDHGWLYFKARYKKTLLRGYPSNVKGWKRIFFFTSGQEWEFSEGSSREYGVPRVTKSWSIPDKRCNNPSKMYGDKVTRVGHVFSSVEEKGLYSVPALLESKSFCRVFGPRRPMAFGEENKGEDQPTDDVPTSSGDGGANIRRILDAWEPGRLSLGSSSLSSSSRLGAMAESWLSFALKLDGRIFAFL</sequence>
<proteinExistence type="predicted"/>
<feature type="compositionally biased region" description="Polar residues" evidence="1">
    <location>
        <begin position="28"/>
        <end position="42"/>
    </location>
</feature>
<accession>A0A7J0GLB0</accession>
<protein>
    <submittedName>
        <fullName evidence="2">Uncharacterized protein</fullName>
    </submittedName>
</protein>
<dbReference type="AlphaFoldDB" id="A0A7J0GLB0"/>
<name>A0A7J0GLB0_9ERIC</name>
<dbReference type="EMBL" id="BJWL01000022">
    <property type="protein sequence ID" value="GFZ11565.1"/>
    <property type="molecule type" value="Genomic_DNA"/>
</dbReference>
<gene>
    <name evidence="2" type="ORF">Acr_22g0009630</name>
</gene>
<comment type="caution">
    <text evidence="2">The sequence shown here is derived from an EMBL/GenBank/DDBJ whole genome shotgun (WGS) entry which is preliminary data.</text>
</comment>
<keyword evidence="3" id="KW-1185">Reference proteome</keyword>